<organism evidence="2 3">
    <name type="scientific">Papilio xuthus</name>
    <name type="common">Asian swallowtail butterfly</name>
    <dbReference type="NCBI Taxonomy" id="66420"/>
    <lineage>
        <taxon>Eukaryota</taxon>
        <taxon>Metazoa</taxon>
        <taxon>Ecdysozoa</taxon>
        <taxon>Arthropoda</taxon>
        <taxon>Hexapoda</taxon>
        <taxon>Insecta</taxon>
        <taxon>Pterygota</taxon>
        <taxon>Neoptera</taxon>
        <taxon>Endopterygota</taxon>
        <taxon>Lepidoptera</taxon>
        <taxon>Glossata</taxon>
        <taxon>Ditrysia</taxon>
        <taxon>Papilionoidea</taxon>
        <taxon>Papilionidae</taxon>
        <taxon>Papilioninae</taxon>
        <taxon>Papilio</taxon>
    </lineage>
</organism>
<dbReference type="AlphaFoldDB" id="A0A194QEP5"/>
<evidence type="ECO:0000313" key="2">
    <source>
        <dbReference type="EMBL" id="KPJ03894.1"/>
    </source>
</evidence>
<dbReference type="EMBL" id="KQ459054">
    <property type="protein sequence ID" value="KPJ03894.1"/>
    <property type="molecule type" value="Genomic_DNA"/>
</dbReference>
<dbReference type="Proteomes" id="UP000053268">
    <property type="component" value="Unassembled WGS sequence"/>
</dbReference>
<reference evidence="2 3" key="1">
    <citation type="journal article" date="2015" name="Nat. Commun.">
        <title>Outbred genome sequencing and CRISPR/Cas9 gene editing in butterflies.</title>
        <authorList>
            <person name="Li X."/>
            <person name="Fan D."/>
            <person name="Zhang W."/>
            <person name="Liu G."/>
            <person name="Zhang L."/>
            <person name="Zhao L."/>
            <person name="Fang X."/>
            <person name="Chen L."/>
            <person name="Dong Y."/>
            <person name="Chen Y."/>
            <person name="Ding Y."/>
            <person name="Zhao R."/>
            <person name="Feng M."/>
            <person name="Zhu Y."/>
            <person name="Feng Y."/>
            <person name="Jiang X."/>
            <person name="Zhu D."/>
            <person name="Xiang H."/>
            <person name="Feng X."/>
            <person name="Li S."/>
            <person name="Wang J."/>
            <person name="Zhang G."/>
            <person name="Kronforst M.R."/>
            <person name="Wang W."/>
        </authorList>
    </citation>
    <scope>NUCLEOTIDE SEQUENCE [LARGE SCALE GENOMIC DNA]</scope>
    <source>
        <strain evidence="2">Ya'a_city_454_Px</strain>
        <tissue evidence="2">Whole body</tissue>
    </source>
</reference>
<gene>
    <name evidence="2" type="ORF">RR46_01846</name>
</gene>
<proteinExistence type="predicted"/>
<evidence type="ECO:0000256" key="1">
    <source>
        <dbReference type="SAM" id="MobiDB-lite"/>
    </source>
</evidence>
<sequence length="82" mass="9212">MSKRNNVSDSPRPRKYKRIIYSSEEDSDKSGTLLERTTFSLAVSLRIGARTNEPHRCRCGVNVDPLGHHGLACRRSAQSHFG</sequence>
<evidence type="ECO:0000313" key="3">
    <source>
        <dbReference type="Proteomes" id="UP000053268"/>
    </source>
</evidence>
<accession>A0A194QEP5</accession>
<protein>
    <submittedName>
        <fullName evidence="2">Uncharacterized protein</fullName>
    </submittedName>
</protein>
<name>A0A194QEP5_PAPXU</name>
<feature type="region of interest" description="Disordered" evidence="1">
    <location>
        <begin position="1"/>
        <end position="29"/>
    </location>
</feature>
<keyword evidence="3" id="KW-1185">Reference proteome</keyword>